<feature type="compositionally biased region" description="Acidic residues" evidence="1">
    <location>
        <begin position="93"/>
        <end position="109"/>
    </location>
</feature>
<evidence type="ECO:0000256" key="1">
    <source>
        <dbReference type="SAM" id="MobiDB-lite"/>
    </source>
</evidence>
<dbReference type="EMBL" id="JACGWO010000001">
    <property type="protein sequence ID" value="KAK4438698.1"/>
    <property type="molecule type" value="Genomic_DNA"/>
</dbReference>
<feature type="region of interest" description="Disordered" evidence="1">
    <location>
        <begin position="35"/>
        <end position="116"/>
    </location>
</feature>
<feature type="non-terminal residue" evidence="2">
    <location>
        <position position="116"/>
    </location>
</feature>
<evidence type="ECO:0000313" key="2">
    <source>
        <dbReference type="EMBL" id="KAK4438698.1"/>
    </source>
</evidence>
<dbReference type="Proteomes" id="UP001293254">
    <property type="component" value="Unassembled WGS sequence"/>
</dbReference>
<protein>
    <submittedName>
        <fullName evidence="2">Uncharacterized protein</fullName>
    </submittedName>
</protein>
<keyword evidence="3" id="KW-1185">Reference proteome</keyword>
<reference evidence="2" key="1">
    <citation type="submission" date="2020-06" db="EMBL/GenBank/DDBJ databases">
        <authorList>
            <person name="Li T."/>
            <person name="Hu X."/>
            <person name="Zhang T."/>
            <person name="Song X."/>
            <person name="Zhang H."/>
            <person name="Dai N."/>
            <person name="Sheng W."/>
            <person name="Hou X."/>
            <person name="Wei L."/>
        </authorList>
    </citation>
    <scope>NUCLEOTIDE SEQUENCE</scope>
    <source>
        <strain evidence="2">3651</strain>
        <tissue evidence="2">Leaf</tissue>
    </source>
</reference>
<gene>
    <name evidence="2" type="ORF">Salat_0204300</name>
</gene>
<evidence type="ECO:0000313" key="3">
    <source>
        <dbReference type="Proteomes" id="UP001293254"/>
    </source>
</evidence>
<accession>A0AAE1YZA2</accession>
<reference evidence="2" key="2">
    <citation type="journal article" date="2024" name="Plant">
        <title>Genomic evolution and insights into agronomic trait innovations of Sesamum species.</title>
        <authorList>
            <person name="Miao H."/>
            <person name="Wang L."/>
            <person name="Qu L."/>
            <person name="Liu H."/>
            <person name="Sun Y."/>
            <person name="Le M."/>
            <person name="Wang Q."/>
            <person name="Wei S."/>
            <person name="Zheng Y."/>
            <person name="Lin W."/>
            <person name="Duan Y."/>
            <person name="Cao H."/>
            <person name="Xiong S."/>
            <person name="Wang X."/>
            <person name="Wei L."/>
            <person name="Li C."/>
            <person name="Ma Q."/>
            <person name="Ju M."/>
            <person name="Zhao R."/>
            <person name="Li G."/>
            <person name="Mu C."/>
            <person name="Tian Q."/>
            <person name="Mei H."/>
            <person name="Zhang T."/>
            <person name="Gao T."/>
            <person name="Zhang H."/>
        </authorList>
    </citation>
    <scope>NUCLEOTIDE SEQUENCE</scope>
    <source>
        <strain evidence="2">3651</strain>
    </source>
</reference>
<dbReference type="AlphaFoldDB" id="A0AAE1YZA2"/>
<name>A0AAE1YZA2_9LAMI</name>
<feature type="compositionally biased region" description="Acidic residues" evidence="1">
    <location>
        <begin position="35"/>
        <end position="74"/>
    </location>
</feature>
<proteinExistence type="predicted"/>
<comment type="caution">
    <text evidence="2">The sequence shown here is derived from an EMBL/GenBank/DDBJ whole genome shotgun (WGS) entry which is preliminary data.</text>
</comment>
<organism evidence="2 3">
    <name type="scientific">Sesamum alatum</name>
    <dbReference type="NCBI Taxonomy" id="300844"/>
    <lineage>
        <taxon>Eukaryota</taxon>
        <taxon>Viridiplantae</taxon>
        <taxon>Streptophyta</taxon>
        <taxon>Embryophyta</taxon>
        <taxon>Tracheophyta</taxon>
        <taxon>Spermatophyta</taxon>
        <taxon>Magnoliopsida</taxon>
        <taxon>eudicotyledons</taxon>
        <taxon>Gunneridae</taxon>
        <taxon>Pentapetalae</taxon>
        <taxon>asterids</taxon>
        <taxon>lamiids</taxon>
        <taxon>Lamiales</taxon>
        <taxon>Pedaliaceae</taxon>
        <taxon>Sesamum</taxon>
    </lineage>
</organism>
<sequence>MSFFLDALIAIGTQIGSSNMVNIVLNVENMDEENDCGVEFSDSDYELSDEGQEESDEGEEEIDEARVEEDDGQGDDQVNAEMNAEVGERWSENSEEDVVVSGDDFDSDDSNGLGIS</sequence>